<proteinExistence type="predicted"/>
<protein>
    <recommendedName>
        <fullName evidence="3">HTH HARE-type domain-containing protein</fullName>
    </recommendedName>
</protein>
<keyword evidence="2" id="KW-1185">Reference proteome</keyword>
<dbReference type="EMBL" id="AP014936">
    <property type="protein sequence ID" value="BAU47025.1"/>
    <property type="molecule type" value="Genomic_DNA"/>
</dbReference>
<gene>
    <name evidence="1" type="ORF">SVA_0444</name>
</gene>
<sequence>MSDPVLEKALARRAEIQAKLDDLDRWIETYKELKGESEAKKRFEVAASEFVSAANMARHGLTPPDHRSATQKTLDTVAEILTRENRPMRPAELVLRLEELGIHLSGKNPANNLSAMLSGAKQRFKSLGHGEGWIVLGKGTIQELFRGD</sequence>
<dbReference type="KEGG" id="sva:SVA_0444"/>
<name>A0A1B4V186_9GAMM</name>
<organism evidence="1 2">
    <name type="scientific">Sulfurifustis variabilis</name>
    <dbReference type="NCBI Taxonomy" id="1675686"/>
    <lineage>
        <taxon>Bacteria</taxon>
        <taxon>Pseudomonadati</taxon>
        <taxon>Pseudomonadota</taxon>
        <taxon>Gammaproteobacteria</taxon>
        <taxon>Acidiferrobacterales</taxon>
        <taxon>Acidiferrobacteraceae</taxon>
        <taxon>Sulfurifustis</taxon>
    </lineage>
</organism>
<reference evidence="1 2" key="1">
    <citation type="submission" date="2015-08" db="EMBL/GenBank/DDBJ databases">
        <title>Complete genome sequence of Sulfurifustis variabilis.</title>
        <authorList>
            <person name="Miura A."/>
            <person name="Kojima H."/>
            <person name="Fukui M."/>
        </authorList>
    </citation>
    <scope>NUCLEOTIDE SEQUENCE [LARGE SCALE GENOMIC DNA]</scope>
    <source>
        <strain evidence="2">skN76</strain>
    </source>
</reference>
<accession>A0A1B4V186</accession>
<dbReference type="Proteomes" id="UP000218899">
    <property type="component" value="Chromosome"/>
</dbReference>
<dbReference type="AlphaFoldDB" id="A0A1B4V186"/>
<evidence type="ECO:0000313" key="2">
    <source>
        <dbReference type="Proteomes" id="UP000218899"/>
    </source>
</evidence>
<evidence type="ECO:0000313" key="1">
    <source>
        <dbReference type="EMBL" id="BAU47025.1"/>
    </source>
</evidence>
<evidence type="ECO:0008006" key="3">
    <source>
        <dbReference type="Google" id="ProtNLM"/>
    </source>
</evidence>